<keyword evidence="8 13" id="KW-0460">Magnesium</keyword>
<dbReference type="GO" id="GO:0000428">
    <property type="term" value="C:DNA-directed RNA polymerase complex"/>
    <property type="evidence" value="ECO:0007669"/>
    <property type="project" value="UniProtKB-KW"/>
</dbReference>
<feature type="binding site" evidence="13">
    <location>
        <position position="468"/>
    </location>
    <ligand>
        <name>Mg(2+)</name>
        <dbReference type="ChEBI" id="CHEBI:18420"/>
    </ligand>
</feature>
<feature type="binding site" evidence="13">
    <location>
        <position position="76"/>
    </location>
    <ligand>
        <name>Zn(2+)</name>
        <dbReference type="ChEBI" id="CHEBI:29105"/>
        <label>1</label>
    </ligand>
</feature>
<comment type="function">
    <text evidence="12 13">DNA-dependent RNA polymerase (RNAP) catalyzes the transcription of DNA into RNA using the four ribonucleoside triphosphates as substrates. Forms the clamp head domain.</text>
</comment>
<keyword evidence="5 13" id="KW-0548">Nucleotidyltransferase</keyword>
<reference evidence="18" key="1">
    <citation type="journal article" date="2015" name="MBio">
        <title>Genome-Resolved Metagenomic Analysis Reveals Roles for Candidate Phyla and Other Microbial Community Members in Biogeochemical Transformations in Oil Reservoirs.</title>
        <authorList>
            <person name="Hu P."/>
            <person name="Tom L."/>
            <person name="Singh A."/>
            <person name="Thomas B.C."/>
            <person name="Baker B.J."/>
            <person name="Piceno Y.M."/>
            <person name="Andersen G.L."/>
            <person name="Banfield J.F."/>
        </authorList>
    </citation>
    <scope>NUCLEOTIDE SEQUENCE [LARGE SCALE GENOMIC DNA]</scope>
</reference>
<keyword evidence="3 13" id="KW-0963">Cytoplasm</keyword>
<comment type="catalytic activity">
    <reaction evidence="11 13 14">
        <text>RNA(n) + a ribonucleoside 5'-triphosphate = RNA(n+1) + diphosphate</text>
        <dbReference type="Rhea" id="RHEA:21248"/>
        <dbReference type="Rhea" id="RHEA-COMP:14527"/>
        <dbReference type="Rhea" id="RHEA-COMP:17342"/>
        <dbReference type="ChEBI" id="CHEBI:33019"/>
        <dbReference type="ChEBI" id="CHEBI:61557"/>
        <dbReference type="ChEBI" id="CHEBI:140395"/>
        <dbReference type="EC" id="2.7.7.6"/>
    </reaction>
</comment>
<dbReference type="Pfam" id="PF04983">
    <property type="entry name" value="RNA_pol_Rpb1_3"/>
    <property type="match status" value="1"/>
</dbReference>
<evidence type="ECO:0000313" key="18">
    <source>
        <dbReference type="Proteomes" id="UP000053911"/>
    </source>
</evidence>
<evidence type="ECO:0000256" key="5">
    <source>
        <dbReference type="ARBA" id="ARBA00022695"/>
    </source>
</evidence>
<evidence type="ECO:0000256" key="1">
    <source>
        <dbReference type="ARBA" id="ARBA00006460"/>
    </source>
</evidence>
<dbReference type="InterPro" id="IPR007083">
    <property type="entry name" value="RNA_pol_Rpb1_4"/>
</dbReference>
<dbReference type="FunFam" id="4.10.860.120:FF:000003">
    <property type="entry name" value="DNA-directed RNA polymerase subunit"/>
    <property type="match status" value="1"/>
</dbReference>
<evidence type="ECO:0000313" key="17">
    <source>
        <dbReference type="EMBL" id="KUK17656.1"/>
    </source>
</evidence>
<evidence type="ECO:0000256" key="6">
    <source>
        <dbReference type="ARBA" id="ARBA00022723"/>
    </source>
</evidence>
<dbReference type="InterPro" id="IPR044893">
    <property type="entry name" value="RNA_pol_Rpb1_clamp_domain"/>
</dbReference>
<dbReference type="AlphaFoldDB" id="A0A101ELM2"/>
<dbReference type="Pfam" id="PF04997">
    <property type="entry name" value="RNA_pol_Rpb1_1"/>
    <property type="match status" value="1"/>
</dbReference>
<evidence type="ECO:0000259" key="16">
    <source>
        <dbReference type="SMART" id="SM00663"/>
    </source>
</evidence>
<dbReference type="GO" id="GO:0003677">
    <property type="term" value="F:DNA binding"/>
    <property type="evidence" value="ECO:0007669"/>
    <property type="project" value="UniProtKB-UniRule"/>
</dbReference>
<feature type="binding site" evidence="13">
    <location>
        <position position="66"/>
    </location>
    <ligand>
        <name>Zn(2+)</name>
        <dbReference type="ChEBI" id="CHEBI:29105"/>
        <label>1</label>
    </ligand>
</feature>
<sequence length="908" mass="102822">MIVMHSMKKVIGSIEFGVLSPQEIRKMSAAEITVPDTYSEDGYPIDGGLMDRRLGVIDPNLRCETCGANYKECPGHFGHIELARPVIHVGFAKTIYRTLESTCRECGRIKLTDEEIEDYFGKLNINEARKSEIDALISEIHKKAKERMVCPHCGAPQFSIKFERPTIYWELRTDEEGNEYRHRMMPSEIRDRLEKIPDKDLPLLGLNPENSRPEWMVLTVLPVPPVSVRPSITLESGIRAEDDLTHKLVDIIRINARLKQNIEAGAPQLIIEDLWDLLQYHVTTYFDNETSGIPPAKHKSGRPLKTLAQRLKGKEGRFRKNLSGKRVNFSARTVISPDPMISINEVGVPLIVAMELTVPEKVTDFNLEKLRKMILNGPEKYPGANYVIDPQGRRIRLMESNLETIADMIDIGWTVERHLMNGDVVLFNRQPSLHRMSIMAHRVRVMPYKTFRLNLAVCPPYNADFDGDEMNLHVPQTEEAQAEARILMEVQNHILSPRYGGPIIGGIQDHISGGYLLTREGAYFTKYEVEHMLMFAGVEVKELPKPDKVENGIEYWSGKTVFSLLLPENLTIWYRNKLCDDPSQCEPIEKLIEEKLIPSEKEVKKVATDGFVYILKGKLLSGAIDKKAYGREDGELLNIIVREYGVERARQFLDQVTKLAIWVITHKGFTTGIDDEDLPGEAKARIKEIIMEAEGKVQRLIEAYKNGELEPLPGKTLEETLESRIMAVLSEARDNAGKVAERYLGMNNHTVIMAKTGARGKILNITQMAAILGQQSIRGKRLYRGYRSRVLSHFKAGDLGARAKGFIVNSYKSGLTPQEYFFHAMGGREGLVDTAVRTAQSGYMQRRLINALQDLKVDYDGTVRDPTGIVVQFRYGEDGVDPMKSWGGRTVNIDRIVTRTLIKLREKG</sequence>
<dbReference type="HAMAP" id="MF_00863">
    <property type="entry name" value="RNApol_arch_Rpo1N"/>
    <property type="match status" value="1"/>
</dbReference>
<dbReference type="InterPro" id="IPR038120">
    <property type="entry name" value="Rpb1_funnel_sf"/>
</dbReference>
<feature type="binding site" evidence="13">
    <location>
        <position position="153"/>
    </location>
    <ligand>
        <name>Zn(2+)</name>
        <dbReference type="ChEBI" id="CHEBI:29105"/>
        <label>2</label>
    </ligand>
</feature>
<keyword evidence="4 13" id="KW-0808">Transferase</keyword>
<comment type="subcellular location">
    <subcellularLocation>
        <location evidence="13">Cytoplasm</location>
    </subcellularLocation>
</comment>
<keyword evidence="9 13" id="KW-0238">DNA-binding</keyword>
<dbReference type="Gene3D" id="1.10.274.100">
    <property type="entry name" value="RNA polymerase Rpb1, domain 3"/>
    <property type="match status" value="1"/>
</dbReference>
<dbReference type="InterPro" id="IPR042102">
    <property type="entry name" value="RNA_pol_Rpb1_3_sf"/>
</dbReference>
<feature type="binding site" evidence="13">
    <location>
        <position position="73"/>
    </location>
    <ligand>
        <name>Zn(2+)</name>
        <dbReference type="ChEBI" id="CHEBI:29105"/>
        <label>1</label>
    </ligand>
</feature>
<feature type="binding site" evidence="13">
    <location>
        <position position="63"/>
    </location>
    <ligand>
        <name>Zn(2+)</name>
        <dbReference type="ChEBI" id="CHEBI:29105"/>
        <label>1</label>
    </ligand>
</feature>
<evidence type="ECO:0000256" key="8">
    <source>
        <dbReference type="ARBA" id="ARBA00022842"/>
    </source>
</evidence>
<dbReference type="EC" id="2.7.7.6" evidence="13"/>
<evidence type="ECO:0000256" key="4">
    <source>
        <dbReference type="ARBA" id="ARBA00022679"/>
    </source>
</evidence>
<comment type="subunit">
    <text evidence="13">Part of the RNA polymerase complex.</text>
</comment>
<comment type="cofactor">
    <cofactor evidence="13">
        <name>Zn(2+)</name>
        <dbReference type="ChEBI" id="CHEBI:29105"/>
    </cofactor>
    <text evidence="13">Binds at least 2 Zn(2+) per subunit.</text>
</comment>
<keyword evidence="6 13" id="KW-0479">Metal-binding</keyword>
<organism evidence="17 18">
    <name type="scientific">Thermococcus sibiricus</name>
    <dbReference type="NCBI Taxonomy" id="172049"/>
    <lineage>
        <taxon>Archaea</taxon>
        <taxon>Methanobacteriati</taxon>
        <taxon>Methanobacteriota</taxon>
        <taxon>Thermococci</taxon>
        <taxon>Thermococcales</taxon>
        <taxon>Thermococcaceae</taxon>
        <taxon>Thermococcus</taxon>
    </lineage>
</organism>
<dbReference type="Pfam" id="PF05000">
    <property type="entry name" value="RNA_pol_Rpb1_4"/>
    <property type="match status" value="1"/>
</dbReference>
<dbReference type="FunFam" id="2.40.40.20:FF:000019">
    <property type="entry name" value="DNA-directed RNA polymerase II subunit RPB1"/>
    <property type="match status" value="1"/>
</dbReference>
<feature type="coiled-coil region" evidence="15">
    <location>
        <begin position="683"/>
        <end position="710"/>
    </location>
</feature>
<keyword evidence="10 13" id="KW-0804">Transcription</keyword>
<evidence type="ECO:0000256" key="12">
    <source>
        <dbReference type="ARBA" id="ARBA00053389"/>
    </source>
</evidence>
<evidence type="ECO:0000256" key="3">
    <source>
        <dbReference type="ARBA" id="ARBA00022490"/>
    </source>
</evidence>
<dbReference type="Pfam" id="PF00623">
    <property type="entry name" value="RNA_pol_Rpb1_2"/>
    <property type="match status" value="1"/>
</dbReference>
<dbReference type="GO" id="GO:0006351">
    <property type="term" value="P:DNA-templated transcription"/>
    <property type="evidence" value="ECO:0007669"/>
    <property type="project" value="UniProtKB-UniRule"/>
</dbReference>
<feature type="domain" description="RNA polymerase N-terminal" evidence="16">
    <location>
        <begin position="214"/>
        <end position="518"/>
    </location>
</feature>
<dbReference type="Pfam" id="PF04998">
    <property type="entry name" value="RNA_pol_Rpb1_5"/>
    <property type="match status" value="1"/>
</dbReference>
<dbReference type="GO" id="GO:0000287">
    <property type="term" value="F:magnesium ion binding"/>
    <property type="evidence" value="ECO:0007669"/>
    <property type="project" value="UniProtKB-UniRule"/>
</dbReference>
<dbReference type="SMART" id="SM00663">
    <property type="entry name" value="RPOLA_N"/>
    <property type="match status" value="1"/>
</dbReference>
<accession>A0A101ELM2</accession>
<comment type="function">
    <text evidence="14">DNA-dependent RNA polymerase catalyzes the transcription of DNA into RNA using the four ribonucleoside triphosphates as substrates.</text>
</comment>
<dbReference type="InterPro" id="IPR006592">
    <property type="entry name" value="RNA_pol_N"/>
</dbReference>
<dbReference type="PATRIC" id="fig|172049.5.peg.1920"/>
<evidence type="ECO:0000256" key="13">
    <source>
        <dbReference type="HAMAP-Rule" id="MF_00863"/>
    </source>
</evidence>
<dbReference type="GO" id="GO:0003899">
    <property type="term" value="F:DNA-directed RNA polymerase activity"/>
    <property type="evidence" value="ECO:0007669"/>
    <property type="project" value="UniProtKB-UniRule"/>
</dbReference>
<dbReference type="InterPro" id="IPR045867">
    <property type="entry name" value="DNA-dir_RpoC_beta_prime"/>
</dbReference>
<feature type="binding site" evidence="13">
    <location>
        <position position="150"/>
    </location>
    <ligand>
        <name>Zn(2+)</name>
        <dbReference type="ChEBI" id="CHEBI:29105"/>
        <label>2</label>
    </ligand>
</feature>
<dbReference type="InterPro" id="IPR007066">
    <property type="entry name" value="RNA_pol_Rpb1_3"/>
</dbReference>
<dbReference type="PANTHER" id="PTHR19376">
    <property type="entry name" value="DNA-DIRECTED RNA POLYMERASE"/>
    <property type="match status" value="1"/>
</dbReference>
<dbReference type="PANTHER" id="PTHR19376:SF32">
    <property type="entry name" value="DNA-DIRECTED RNA POLYMERASE III SUBUNIT RPC1"/>
    <property type="match status" value="1"/>
</dbReference>
<keyword evidence="2 13" id="KW-0240">DNA-directed RNA polymerase</keyword>
<dbReference type="Proteomes" id="UP000053911">
    <property type="component" value="Unassembled WGS sequence"/>
</dbReference>
<proteinExistence type="inferred from homology"/>
<dbReference type="Gene3D" id="3.30.1490.180">
    <property type="entry name" value="RNA polymerase ii"/>
    <property type="match status" value="1"/>
</dbReference>
<dbReference type="Gene3D" id="1.10.132.30">
    <property type="match status" value="1"/>
</dbReference>
<dbReference type="GO" id="GO:0008270">
    <property type="term" value="F:zinc ion binding"/>
    <property type="evidence" value="ECO:0007669"/>
    <property type="project" value="UniProtKB-UniRule"/>
</dbReference>
<dbReference type="Gene3D" id="4.10.860.120">
    <property type="entry name" value="RNA polymerase II, clamp domain"/>
    <property type="match status" value="2"/>
</dbReference>
<dbReference type="NCBIfam" id="TIGR02390">
    <property type="entry name" value="RNA_pol_rpoA1"/>
    <property type="match status" value="1"/>
</dbReference>
<dbReference type="CDD" id="cd02582">
    <property type="entry name" value="RNAP_archeal_A"/>
    <property type="match status" value="1"/>
</dbReference>
<evidence type="ECO:0000256" key="15">
    <source>
        <dbReference type="SAM" id="Coils"/>
    </source>
</evidence>
<evidence type="ECO:0000256" key="9">
    <source>
        <dbReference type="ARBA" id="ARBA00023125"/>
    </source>
</evidence>
<evidence type="ECO:0000256" key="2">
    <source>
        <dbReference type="ARBA" id="ARBA00022478"/>
    </source>
</evidence>
<keyword evidence="15" id="KW-0175">Coiled coil</keyword>
<comment type="caution">
    <text evidence="17">The sequence shown here is derived from an EMBL/GenBank/DDBJ whole genome shotgun (WGS) entry which is preliminary data.</text>
</comment>
<feature type="binding site" evidence="13">
    <location>
        <position position="464"/>
    </location>
    <ligand>
        <name>Mg(2+)</name>
        <dbReference type="ChEBI" id="CHEBI:18420"/>
    </ligand>
</feature>
<evidence type="ECO:0000256" key="14">
    <source>
        <dbReference type="RuleBase" id="RU004279"/>
    </source>
</evidence>
<dbReference type="InterPro" id="IPR007080">
    <property type="entry name" value="RNA_pol_Rpb1_1"/>
</dbReference>
<feature type="binding site" evidence="13">
    <location>
        <position position="466"/>
    </location>
    <ligand>
        <name>Mg(2+)</name>
        <dbReference type="ChEBI" id="CHEBI:18420"/>
    </ligand>
</feature>
<name>A0A101ELM2_9EURY</name>
<keyword evidence="7 13" id="KW-0862">Zinc</keyword>
<dbReference type="InterPro" id="IPR007081">
    <property type="entry name" value="RNA_pol_Rpb1_5"/>
</dbReference>
<comment type="similarity">
    <text evidence="1 13 14">Belongs to the RNA polymerase beta' chain family.</text>
</comment>
<dbReference type="Gene3D" id="2.40.40.20">
    <property type="match status" value="1"/>
</dbReference>
<gene>
    <name evidence="13" type="primary">rpo1N</name>
    <name evidence="13" type="synonym">rpoA1</name>
    <name evidence="17" type="ORF">XD54_1021</name>
</gene>
<comment type="cofactor">
    <cofactor evidence="13">
        <name>Mg(2+)</name>
        <dbReference type="ChEBI" id="CHEBI:18420"/>
    </cofactor>
</comment>
<dbReference type="SUPFAM" id="SSF64484">
    <property type="entry name" value="beta and beta-prime subunits of DNA dependent RNA-polymerase"/>
    <property type="match status" value="1"/>
</dbReference>
<dbReference type="NCBIfam" id="NF006336">
    <property type="entry name" value="PRK08566.1"/>
    <property type="match status" value="1"/>
</dbReference>
<evidence type="ECO:0000256" key="7">
    <source>
        <dbReference type="ARBA" id="ARBA00022833"/>
    </source>
</evidence>
<dbReference type="Gene3D" id="6.10.250.2940">
    <property type="match status" value="1"/>
</dbReference>
<evidence type="ECO:0000256" key="10">
    <source>
        <dbReference type="ARBA" id="ARBA00023163"/>
    </source>
</evidence>
<protein>
    <recommendedName>
        <fullName evidence="13">DNA-directed RNA polymerase subunit Rpo1N</fullName>
        <ecNumber evidence="13">2.7.7.6</ecNumber>
    </recommendedName>
    <alternativeName>
        <fullName evidence="13">DNA-directed RNA polymerase subunit A'</fullName>
    </alternativeName>
</protein>
<feature type="binding site" evidence="13">
    <location>
        <position position="106"/>
    </location>
    <ligand>
        <name>Zn(2+)</name>
        <dbReference type="ChEBI" id="CHEBI:29105"/>
        <label>2</label>
    </ligand>
</feature>
<dbReference type="GO" id="GO:0005737">
    <property type="term" value="C:cytoplasm"/>
    <property type="evidence" value="ECO:0007669"/>
    <property type="project" value="UniProtKB-SubCell"/>
</dbReference>
<evidence type="ECO:0000256" key="11">
    <source>
        <dbReference type="ARBA" id="ARBA00048552"/>
    </source>
</evidence>
<feature type="binding site" evidence="13">
    <location>
        <position position="103"/>
    </location>
    <ligand>
        <name>Zn(2+)</name>
        <dbReference type="ChEBI" id="CHEBI:29105"/>
        <label>2</label>
    </ligand>
</feature>
<dbReference type="InterPro" id="IPR012758">
    <property type="entry name" value="RPO1N"/>
</dbReference>
<dbReference type="Gene3D" id="6.20.50.80">
    <property type="match status" value="1"/>
</dbReference>
<dbReference type="EMBL" id="LGFD01000017">
    <property type="protein sequence ID" value="KUK17656.1"/>
    <property type="molecule type" value="Genomic_DNA"/>
</dbReference>
<dbReference type="InterPro" id="IPR000722">
    <property type="entry name" value="RNA_pol_asu"/>
</dbReference>